<dbReference type="GO" id="GO:0016747">
    <property type="term" value="F:acyltransferase activity, transferring groups other than amino-acyl groups"/>
    <property type="evidence" value="ECO:0007669"/>
    <property type="project" value="TreeGrafter"/>
</dbReference>
<dbReference type="GO" id="GO:0006508">
    <property type="term" value="P:proteolysis"/>
    <property type="evidence" value="ECO:0007669"/>
    <property type="project" value="InterPro"/>
</dbReference>
<dbReference type="Gene3D" id="3.40.50.1820">
    <property type="entry name" value="alpha/beta hydrolase"/>
    <property type="match status" value="1"/>
</dbReference>
<proteinExistence type="inferred from homology"/>
<accession>A0A0D9XQV0</accession>
<reference evidence="4 5" key="1">
    <citation type="submission" date="2012-08" db="EMBL/GenBank/DDBJ databases">
        <title>Oryza genome evolution.</title>
        <authorList>
            <person name="Wing R.A."/>
        </authorList>
    </citation>
    <scope>NUCLEOTIDE SEQUENCE</scope>
</reference>
<dbReference type="Pfam" id="PF00450">
    <property type="entry name" value="Peptidase_S10"/>
    <property type="match status" value="2"/>
</dbReference>
<protein>
    <recommendedName>
        <fullName evidence="6">Serine carboxypeptidase-like 19</fullName>
    </recommendedName>
</protein>
<dbReference type="PRINTS" id="PR00724">
    <property type="entry name" value="CRBOXYPTASEC"/>
</dbReference>
<comment type="similarity">
    <text evidence="1">Belongs to the peptidase S10 family.</text>
</comment>
<evidence type="ECO:0000256" key="1">
    <source>
        <dbReference type="ARBA" id="ARBA00009431"/>
    </source>
</evidence>
<evidence type="ECO:0000256" key="3">
    <source>
        <dbReference type="SAM" id="SignalP"/>
    </source>
</evidence>
<feature type="compositionally biased region" description="Basic and acidic residues" evidence="2">
    <location>
        <begin position="371"/>
        <end position="380"/>
    </location>
</feature>
<dbReference type="AlphaFoldDB" id="A0A0D9XQV0"/>
<dbReference type="PANTHER" id="PTHR11802:SF46">
    <property type="entry name" value="CARBOXYPEPTIDASE"/>
    <property type="match status" value="1"/>
</dbReference>
<reference evidence="5" key="2">
    <citation type="submission" date="2013-12" db="EMBL/GenBank/DDBJ databases">
        <authorList>
            <person name="Yu Y."/>
            <person name="Lee S."/>
            <person name="de Baynast K."/>
            <person name="Wissotski M."/>
            <person name="Liu L."/>
            <person name="Talag J."/>
            <person name="Goicoechea J."/>
            <person name="Angelova A."/>
            <person name="Jetty R."/>
            <person name="Kudrna D."/>
            <person name="Golser W."/>
            <person name="Rivera L."/>
            <person name="Zhang J."/>
            <person name="Wing R."/>
        </authorList>
    </citation>
    <scope>NUCLEOTIDE SEQUENCE</scope>
</reference>
<feature type="chain" id="PRO_5002350204" description="Serine carboxypeptidase-like 19" evidence="3">
    <location>
        <begin position="22"/>
        <end position="445"/>
    </location>
</feature>
<evidence type="ECO:0000313" key="4">
    <source>
        <dbReference type="EnsemblPlants" id="LPERR11G07440.1"/>
    </source>
</evidence>
<keyword evidence="5" id="KW-1185">Reference proteome</keyword>
<evidence type="ECO:0008006" key="6">
    <source>
        <dbReference type="Google" id="ProtNLM"/>
    </source>
</evidence>
<evidence type="ECO:0000313" key="5">
    <source>
        <dbReference type="Proteomes" id="UP000032180"/>
    </source>
</evidence>
<dbReference type="GO" id="GO:0019748">
    <property type="term" value="P:secondary metabolic process"/>
    <property type="evidence" value="ECO:0007669"/>
    <property type="project" value="TreeGrafter"/>
</dbReference>
<dbReference type="EnsemblPlants" id="LPERR11G07440.1">
    <property type="protein sequence ID" value="LPERR11G07440.1"/>
    <property type="gene ID" value="LPERR11G07440"/>
</dbReference>
<dbReference type="PANTHER" id="PTHR11802">
    <property type="entry name" value="SERINE PROTEASE FAMILY S10 SERINE CARBOXYPEPTIDASE"/>
    <property type="match status" value="1"/>
</dbReference>
<dbReference type="InterPro" id="IPR029058">
    <property type="entry name" value="AB_hydrolase_fold"/>
</dbReference>
<keyword evidence="3" id="KW-0732">Signal</keyword>
<dbReference type="SUPFAM" id="SSF53474">
    <property type="entry name" value="alpha/beta-Hydrolases"/>
    <property type="match status" value="2"/>
</dbReference>
<dbReference type="Gene3D" id="3.40.50.11320">
    <property type="match status" value="1"/>
</dbReference>
<dbReference type="Gramene" id="LPERR11G07440.1">
    <property type="protein sequence ID" value="LPERR11G07440.1"/>
    <property type="gene ID" value="LPERR11G07440"/>
</dbReference>
<feature type="signal peptide" evidence="3">
    <location>
        <begin position="1"/>
        <end position="21"/>
    </location>
</feature>
<dbReference type="Proteomes" id="UP000032180">
    <property type="component" value="Chromosome 11"/>
</dbReference>
<sequence length="445" mass="49425">MSLHLLLLLLLLLSFFHSGIAAATDKPPRTHVTSLPGFDGALPFRLETGYVTVDEENGAELFYYFIESEGDPSTDPVLLWLTGGHRCSVLSALFFEIGPVKLVIEPYNGGLPRLRYHPYSWTKVASIIFVDSPVGAGFSFSRDTKGYDVGDVSCSLQIVKFLGKWFGDHPEYLANPFYVGGDSRAGLFAPFIAQKISQDIEAGVRPALNLKGYIVGNPVTGERIDYESKVPYCHGVGIISDQLYEMIMEHCKGEDYHNPKNVICKQALARFNTIYSNYLSYFWANNNVTRETLGIKKGSVDEWVRCHDNDLPYTKDIKSSIKYHQNLTLNADVSLGFTVPDRTESDVGGSAQPCESPCVKQRPQASLSGTHRSEDARPRGDAPVAFGDHDSVIPFLGTQTWVRSLNYPILDDWRTWHVDGQSAGFTTAYGNNLTFATVKEIRSPL</sequence>
<dbReference type="eggNOG" id="KOG1282">
    <property type="taxonomic scope" value="Eukaryota"/>
</dbReference>
<organism evidence="4 5">
    <name type="scientific">Leersia perrieri</name>
    <dbReference type="NCBI Taxonomy" id="77586"/>
    <lineage>
        <taxon>Eukaryota</taxon>
        <taxon>Viridiplantae</taxon>
        <taxon>Streptophyta</taxon>
        <taxon>Embryophyta</taxon>
        <taxon>Tracheophyta</taxon>
        <taxon>Spermatophyta</taxon>
        <taxon>Magnoliopsida</taxon>
        <taxon>Liliopsida</taxon>
        <taxon>Poales</taxon>
        <taxon>Poaceae</taxon>
        <taxon>BOP clade</taxon>
        <taxon>Oryzoideae</taxon>
        <taxon>Oryzeae</taxon>
        <taxon>Oryzinae</taxon>
        <taxon>Leersia</taxon>
    </lineage>
</organism>
<reference evidence="4" key="3">
    <citation type="submission" date="2015-04" db="UniProtKB">
        <authorList>
            <consortium name="EnsemblPlants"/>
        </authorList>
    </citation>
    <scope>IDENTIFICATION</scope>
</reference>
<dbReference type="GO" id="GO:0004185">
    <property type="term" value="F:serine-type carboxypeptidase activity"/>
    <property type="evidence" value="ECO:0007669"/>
    <property type="project" value="InterPro"/>
</dbReference>
<dbReference type="InterPro" id="IPR001563">
    <property type="entry name" value="Peptidase_S10"/>
</dbReference>
<name>A0A0D9XQV0_9ORYZ</name>
<dbReference type="FunFam" id="3.40.50.1820:FF:000581">
    <property type="entry name" value="Os11g0431400 protein"/>
    <property type="match status" value="1"/>
</dbReference>
<feature type="region of interest" description="Disordered" evidence="2">
    <location>
        <begin position="344"/>
        <end position="382"/>
    </location>
</feature>
<evidence type="ECO:0000256" key="2">
    <source>
        <dbReference type="SAM" id="MobiDB-lite"/>
    </source>
</evidence>